<protein>
    <submittedName>
        <fullName evidence="2">Uncharacterized protein</fullName>
    </submittedName>
</protein>
<dbReference type="AlphaFoldDB" id="A0A0C3KDF6"/>
<name>A0A0C3KDF6_9AGAM</name>
<evidence type="ECO:0000256" key="1">
    <source>
        <dbReference type="SAM" id="MobiDB-lite"/>
    </source>
</evidence>
<proteinExistence type="predicted"/>
<evidence type="ECO:0000313" key="3">
    <source>
        <dbReference type="Proteomes" id="UP000054248"/>
    </source>
</evidence>
<feature type="region of interest" description="Disordered" evidence="1">
    <location>
        <begin position="40"/>
        <end position="76"/>
    </location>
</feature>
<sequence>MAGRPPPVLFNSPSLPSMPSIPSSAIASSIASSLMVSPLEAALPPSSPNPTNPRSLRDITTSTIRPSLDNPPPRTSASLLEEGPTFQEVHHYARDLPQDWADVMAAQQSAKVQ</sequence>
<evidence type="ECO:0000313" key="2">
    <source>
        <dbReference type="EMBL" id="KIO19463.1"/>
    </source>
</evidence>
<reference evidence="2 3" key="1">
    <citation type="submission" date="2014-04" db="EMBL/GenBank/DDBJ databases">
        <authorList>
            <consortium name="DOE Joint Genome Institute"/>
            <person name="Kuo A."/>
            <person name="Girlanda M."/>
            <person name="Perotto S."/>
            <person name="Kohler A."/>
            <person name="Nagy L.G."/>
            <person name="Floudas D."/>
            <person name="Copeland A."/>
            <person name="Barry K.W."/>
            <person name="Cichocki N."/>
            <person name="Veneault-Fourrey C."/>
            <person name="LaButti K."/>
            <person name="Lindquist E.A."/>
            <person name="Lipzen A."/>
            <person name="Lundell T."/>
            <person name="Morin E."/>
            <person name="Murat C."/>
            <person name="Sun H."/>
            <person name="Tunlid A."/>
            <person name="Henrissat B."/>
            <person name="Grigoriev I.V."/>
            <person name="Hibbett D.S."/>
            <person name="Martin F."/>
            <person name="Nordberg H.P."/>
            <person name="Cantor M.N."/>
            <person name="Hua S.X."/>
        </authorList>
    </citation>
    <scope>NUCLEOTIDE SEQUENCE [LARGE SCALE GENOMIC DNA]</scope>
    <source>
        <strain evidence="2 3">MUT 4182</strain>
    </source>
</reference>
<dbReference type="Proteomes" id="UP000054248">
    <property type="component" value="Unassembled WGS sequence"/>
</dbReference>
<organism evidence="2 3">
    <name type="scientific">Tulasnella calospora MUT 4182</name>
    <dbReference type="NCBI Taxonomy" id="1051891"/>
    <lineage>
        <taxon>Eukaryota</taxon>
        <taxon>Fungi</taxon>
        <taxon>Dikarya</taxon>
        <taxon>Basidiomycota</taxon>
        <taxon>Agaricomycotina</taxon>
        <taxon>Agaricomycetes</taxon>
        <taxon>Cantharellales</taxon>
        <taxon>Tulasnellaceae</taxon>
        <taxon>Tulasnella</taxon>
    </lineage>
</organism>
<dbReference type="HOGENOM" id="CLU_2135361_0_0_1"/>
<gene>
    <name evidence="2" type="ORF">M407DRAFT_30891</name>
</gene>
<dbReference type="EMBL" id="KN823220">
    <property type="protein sequence ID" value="KIO19463.1"/>
    <property type="molecule type" value="Genomic_DNA"/>
</dbReference>
<accession>A0A0C3KDF6</accession>
<keyword evidence="3" id="KW-1185">Reference proteome</keyword>
<dbReference type="OrthoDB" id="10530461at2759"/>
<reference evidence="3" key="2">
    <citation type="submission" date="2015-01" db="EMBL/GenBank/DDBJ databases">
        <title>Evolutionary Origins and Diversification of the Mycorrhizal Mutualists.</title>
        <authorList>
            <consortium name="DOE Joint Genome Institute"/>
            <consortium name="Mycorrhizal Genomics Consortium"/>
            <person name="Kohler A."/>
            <person name="Kuo A."/>
            <person name="Nagy L.G."/>
            <person name="Floudas D."/>
            <person name="Copeland A."/>
            <person name="Barry K.W."/>
            <person name="Cichocki N."/>
            <person name="Veneault-Fourrey C."/>
            <person name="LaButti K."/>
            <person name="Lindquist E.A."/>
            <person name="Lipzen A."/>
            <person name="Lundell T."/>
            <person name="Morin E."/>
            <person name="Murat C."/>
            <person name="Riley R."/>
            <person name="Ohm R."/>
            <person name="Sun H."/>
            <person name="Tunlid A."/>
            <person name="Henrissat B."/>
            <person name="Grigoriev I.V."/>
            <person name="Hibbett D.S."/>
            <person name="Martin F."/>
        </authorList>
    </citation>
    <scope>NUCLEOTIDE SEQUENCE [LARGE SCALE GENOMIC DNA]</scope>
    <source>
        <strain evidence="3">MUT 4182</strain>
    </source>
</reference>